<evidence type="ECO:0000313" key="4">
    <source>
        <dbReference type="EMBL" id="MDW2760930.1"/>
    </source>
</evidence>
<organism evidence="1">
    <name type="scientific">Citrobacter freundii</name>
    <dbReference type="NCBI Taxonomy" id="546"/>
    <lineage>
        <taxon>Bacteria</taxon>
        <taxon>Pseudomonadati</taxon>
        <taxon>Pseudomonadota</taxon>
        <taxon>Gammaproteobacteria</taxon>
        <taxon>Enterobacterales</taxon>
        <taxon>Enterobacteriaceae</taxon>
        <taxon>Citrobacter</taxon>
        <taxon>Citrobacter freundii complex</taxon>
    </lineage>
</organism>
<gene>
    <name evidence="1" type="primary">pilO</name>
    <name evidence="2" type="synonym">pilO2</name>
    <name evidence="3" type="ORF">I9Y29_005121</name>
    <name evidence="2" type="ORF">KY227_004487</name>
    <name evidence="1" type="ORF">p112298KPC_127</name>
    <name evidence="4" type="ORF">RYZ67_20950</name>
</gene>
<reference evidence="1" key="1">
    <citation type="journal article" date="2015" name="J. Antimicrob. Chemother.">
        <title>Coexistence of a novel KPC-2-encoding MDR plasmid and an NDM-1-encoding pNDM-HN380-like plasmid in a clinical isolate of Citrobacter freundii.</title>
        <authorList>
            <person name="Feng J."/>
            <person name="Qiu Y."/>
            <person name="Yin Z."/>
            <person name="Chen W."/>
            <person name="Yang H."/>
            <person name="Yang W."/>
            <person name="Wang J."/>
            <person name="Gao Y."/>
            <person name="Zhou D."/>
        </authorList>
    </citation>
    <scope>NUCLEOTIDE SEQUENCE</scope>
    <source>
        <strain evidence="1">112298</strain>
        <plasmid evidence="1">p112298-KPC</plasmid>
    </source>
</reference>
<proteinExistence type="predicted"/>
<protein>
    <submittedName>
        <fullName evidence="2">Type 4b pilus protein PilO2</fullName>
    </submittedName>
    <submittedName>
        <fullName evidence="1">Type IV pilus assembly protein pilo</fullName>
    </submittedName>
</protein>
<dbReference type="GeneID" id="87003626"/>
<dbReference type="Proteomes" id="UP000855471">
    <property type="component" value="Unassembled WGS sequence"/>
</dbReference>
<dbReference type="Pfam" id="PF06864">
    <property type="entry name" value="PAP_PilO"/>
    <property type="match status" value="1"/>
</dbReference>
<accession>A0A0K2CSE4</accession>
<reference evidence="3" key="3">
    <citation type="submission" date="2020-09" db="EMBL/GenBank/DDBJ databases">
        <authorList>
            <consortium name="NCBI Pathogen Detection Project"/>
        </authorList>
    </citation>
    <scope>NUCLEOTIDE SEQUENCE</scope>
    <source>
        <strain evidence="3">O50</strain>
    </source>
</reference>
<reference evidence="4" key="5">
    <citation type="submission" date="2023-10" db="EMBL/GenBank/DDBJ databases">
        <title>Fecal carriage and genetic characteristics of carbapenem-resistant Enterobacterales among healthy adults from four provinces of China.</title>
        <authorList>
            <person name="Li Y."/>
            <person name="Zhang R."/>
        </authorList>
    </citation>
    <scope>NUCLEOTIDE SEQUENCE</scope>
    <source>
        <strain evidence="4">HN-136</strain>
    </source>
</reference>
<dbReference type="EMBL" id="KP987215">
    <property type="protein sequence ID" value="ALA08806.1"/>
    <property type="molecule type" value="Genomic_DNA"/>
</dbReference>
<dbReference type="EMBL" id="JAWPBU010000033">
    <property type="protein sequence ID" value="MDW2760930.1"/>
    <property type="molecule type" value="Genomic_DNA"/>
</dbReference>
<reference evidence="2" key="4">
    <citation type="submission" date="2021-07" db="EMBL/GenBank/DDBJ databases">
        <authorList>
            <consortium name="Clinical and Environmental Microbiology Branch: Whole genome sequencing antimicrobial resistance pathogens in the healthcare setting"/>
        </authorList>
    </citation>
    <scope>NUCLEOTIDE SEQUENCE</scope>
    <source>
        <strain evidence="2">2021DK-00049</strain>
    </source>
</reference>
<dbReference type="GeneID" id="39724773"/>
<evidence type="ECO:0000313" key="3">
    <source>
        <dbReference type="EMBL" id="HAT3900622.1"/>
    </source>
</evidence>
<name>A0A0K2CSE4_CITFR</name>
<evidence type="ECO:0000313" key="1">
    <source>
        <dbReference type="EMBL" id="ALA08806.1"/>
    </source>
</evidence>
<reference evidence="3" key="2">
    <citation type="journal article" date="2018" name="Genome Biol.">
        <title>SKESA: strategic k-mer extension for scrupulous assemblies.</title>
        <authorList>
            <person name="Souvorov A."/>
            <person name="Agarwala R."/>
            <person name="Lipman D.J."/>
        </authorList>
    </citation>
    <scope>NUCLEOTIDE SEQUENCE</scope>
    <source>
        <strain evidence="3">O50</strain>
    </source>
</reference>
<dbReference type="RefSeq" id="WP_048227626.1">
    <property type="nucleotide sequence ID" value="NZ_CM008470.1"/>
</dbReference>
<sequence>MNDEAYLFTIRDGKSRSRYWLAGMDWAPKERQKFRLPSFQLRKARPASTAGIGVNASSERINGRDRQQQVVGGGRLPARHRRHQLYSLALAFCASTRNGYGIYRLNSTDFVFLASINGLPAVTADKTGGADKMQTLLTLFLSMNEPPSEGWKCLATVDTPLEANSLFTGLSARRRQQCRVHVDGLQRQRWFLASAILLMGTFGITWWQAATPPEEPTLTAEEIQARARAMFATQVKPQSLPHPWAHEVTATDLLNDCQRRTDPAKYVLESWKLTSGTCSPDGITLLYQIMPGGTVEGFLARAREVFGVTPVFNLKEGGREARVTLAPPDSPLKDEAVPSSSTQFIRILSWFQRQQVMLNITDVAAPPVLPGANGEPPPVQDWQEYVFSFSAPLPSIMLFDGLDETGIRLTRISFELNGSAFSYTTEGKIYASAK</sequence>
<geneLocation type="plasmid" evidence="1">
    <name>p112298-KPC</name>
</geneLocation>
<keyword evidence="1" id="KW-0614">Plasmid</keyword>
<dbReference type="EMBL" id="ABBJDF010000031">
    <property type="protein sequence ID" value="EHT9941340.1"/>
    <property type="molecule type" value="Genomic_DNA"/>
</dbReference>
<evidence type="ECO:0000313" key="2">
    <source>
        <dbReference type="EMBL" id="EHT9941340.1"/>
    </source>
</evidence>
<dbReference type="InterPro" id="IPR009663">
    <property type="entry name" value="PAP_PilO"/>
</dbReference>
<dbReference type="EMBL" id="DACSXJ010000065">
    <property type="protein sequence ID" value="HAT3900622.1"/>
    <property type="molecule type" value="Genomic_DNA"/>
</dbReference>
<dbReference type="Proteomes" id="UP001278087">
    <property type="component" value="Unassembled WGS sequence"/>
</dbReference>
<dbReference type="AlphaFoldDB" id="A0A0K2CSE4"/>